<dbReference type="InterPro" id="IPR036388">
    <property type="entry name" value="WH-like_DNA-bd_sf"/>
</dbReference>
<evidence type="ECO:0000313" key="5">
    <source>
        <dbReference type="EMBL" id="MCS5710250.1"/>
    </source>
</evidence>
<dbReference type="PROSITE" id="PS51733">
    <property type="entry name" value="BPL_LPL_CATALYTIC"/>
    <property type="match status" value="1"/>
</dbReference>
<keyword evidence="2" id="KW-0678">Repressor</keyword>
<dbReference type="EMBL" id="LKAJ02000001">
    <property type="protein sequence ID" value="MCS5710250.1"/>
    <property type="molecule type" value="Genomic_DNA"/>
</dbReference>
<dbReference type="Gene3D" id="3.30.930.10">
    <property type="entry name" value="Bira Bifunctional Protein, Domain 2"/>
    <property type="match status" value="1"/>
</dbReference>
<dbReference type="PANTHER" id="PTHR12835">
    <property type="entry name" value="BIOTIN PROTEIN LIGASE"/>
    <property type="match status" value="1"/>
</dbReference>
<evidence type="ECO:0000313" key="4">
    <source>
        <dbReference type="EMBL" id="KRG18042.1"/>
    </source>
</evidence>
<dbReference type="PANTHER" id="PTHR12835:SF5">
    <property type="entry name" value="BIOTIN--PROTEIN LIGASE"/>
    <property type="match status" value="1"/>
</dbReference>
<dbReference type="EMBL" id="LKAJ01000022">
    <property type="protein sequence ID" value="KRG18042.1"/>
    <property type="molecule type" value="Genomic_DNA"/>
</dbReference>
<comment type="caution">
    <text evidence="4">The sequence shown here is derived from an EMBL/GenBank/DDBJ whole genome shotgun (WGS) entry which is preliminary data.</text>
</comment>
<dbReference type="Gene3D" id="1.10.10.10">
    <property type="entry name" value="Winged helix-like DNA-binding domain superfamily/Winged helix DNA-binding domain"/>
    <property type="match status" value="1"/>
</dbReference>
<keyword evidence="2" id="KW-0547">Nucleotide-binding</keyword>
<accession>A0A0Q9YL41</accession>
<dbReference type="SUPFAM" id="SSF50037">
    <property type="entry name" value="C-terminal domain of transcriptional repressors"/>
    <property type="match status" value="1"/>
</dbReference>
<dbReference type="GO" id="GO:0003677">
    <property type="term" value="F:DNA binding"/>
    <property type="evidence" value="ECO:0007669"/>
    <property type="project" value="UniProtKB-UniRule"/>
</dbReference>
<dbReference type="STRING" id="295108.HT99x_03099"/>
<dbReference type="AlphaFoldDB" id="A0A0Q9YL41"/>
<dbReference type="InterPro" id="IPR004408">
    <property type="entry name" value="Biotin_CoA_COase_ligase"/>
</dbReference>
<keyword evidence="2" id="KW-0092">Biotin</keyword>
<feature type="binding site" evidence="2">
    <location>
        <position position="116"/>
    </location>
    <ligand>
        <name>biotin</name>
        <dbReference type="ChEBI" id="CHEBI:57586"/>
    </ligand>
</feature>
<dbReference type="Pfam" id="PF08279">
    <property type="entry name" value="HTH_11"/>
    <property type="match status" value="1"/>
</dbReference>
<dbReference type="GO" id="GO:0004077">
    <property type="term" value="F:biotin--[biotin carboxyl-carrier protein] ligase activity"/>
    <property type="evidence" value="ECO:0007669"/>
    <property type="project" value="UniProtKB-UniRule"/>
</dbReference>
<protein>
    <recommendedName>
        <fullName evidence="2">Bifunctional ligase/repressor BirA</fullName>
    </recommendedName>
    <alternativeName>
        <fullName evidence="2">Biotin operon repressor</fullName>
    </alternativeName>
    <alternativeName>
        <fullName evidence="2">Biotin--[acetyl-CoA-carboxylase] ligase</fullName>
        <ecNumber evidence="2">6.3.4.15</ecNumber>
    </alternativeName>
    <alternativeName>
        <fullName evidence="2">Biotin--protein ligase</fullName>
    </alternativeName>
    <alternativeName>
        <fullName evidence="2">Biotin-[acetyl-CoA carboxylase] synthetase</fullName>
    </alternativeName>
</protein>
<feature type="DNA-binding region" description="H-T-H motif" evidence="2">
    <location>
        <begin position="19"/>
        <end position="38"/>
    </location>
</feature>
<dbReference type="InterPro" id="IPR030855">
    <property type="entry name" value="Bifunct_BirA"/>
</dbReference>
<dbReference type="InterPro" id="IPR045864">
    <property type="entry name" value="aa-tRNA-synth_II/BPL/LPL"/>
</dbReference>
<keyword evidence="2" id="KW-0805">Transcription regulation</keyword>
<dbReference type="RefSeq" id="WP_075067683.1">
    <property type="nucleotide sequence ID" value="NZ_LKAJ02000001.1"/>
</dbReference>
<dbReference type="GO" id="GO:0006355">
    <property type="term" value="P:regulation of DNA-templated transcription"/>
    <property type="evidence" value="ECO:0007669"/>
    <property type="project" value="UniProtKB-UniRule"/>
</dbReference>
<dbReference type="GO" id="GO:0005524">
    <property type="term" value="F:ATP binding"/>
    <property type="evidence" value="ECO:0007669"/>
    <property type="project" value="UniProtKB-UniRule"/>
</dbReference>
<name>A0A0Q9YL41_9GAMM</name>
<feature type="binding site" evidence="2">
    <location>
        <position position="189"/>
    </location>
    <ligand>
        <name>biotin</name>
        <dbReference type="ChEBI" id="CHEBI:57586"/>
    </ligand>
</feature>
<evidence type="ECO:0000256" key="1">
    <source>
        <dbReference type="ARBA" id="ARBA00022598"/>
    </source>
</evidence>
<feature type="binding site" evidence="2">
    <location>
        <begin position="120"/>
        <end position="122"/>
    </location>
    <ligand>
        <name>biotin</name>
        <dbReference type="ChEBI" id="CHEBI:57586"/>
    </ligand>
</feature>
<reference evidence="4" key="1">
    <citation type="submission" date="2015-09" db="EMBL/GenBank/DDBJ databases">
        <title>Draft Genome Sequences of Two Novel Amoeba-resistant Intranuclear Bacteria, Candidatus Berkiella cookevillensis and Candidatus Berkiella aquae.</title>
        <authorList>
            <person name="Mehari Y.T."/>
            <person name="Arivett B.A."/>
            <person name="Farone A.L."/>
            <person name="Gunderson J.H."/>
            <person name="Farone M.B."/>
        </authorList>
    </citation>
    <scope>NUCLEOTIDE SEQUENCE [LARGE SCALE GENOMIC DNA]</scope>
    <source>
        <strain evidence="4">HT99</strain>
    </source>
</reference>
<dbReference type="InterPro" id="IPR036390">
    <property type="entry name" value="WH_DNA-bd_sf"/>
</dbReference>
<keyword evidence="2" id="KW-0067">ATP-binding</keyword>
<comment type="function">
    <text evidence="2">Acts both as a biotin--[acetyl-CoA-carboxylase] ligase and a biotin-operon repressor. In the presence of ATP, BirA activates biotin to form the BirA-biotinyl-5'-adenylate (BirA-bio-5'-AMP or holoBirA) complex. HoloBirA can either transfer the biotinyl moiety to the biotin carboxyl carrier protein (BCCP) subunit of acetyl-CoA carboxylase, or bind to the biotin operator site and inhibit transcription of the operon.</text>
</comment>
<dbReference type="InterPro" id="IPR008988">
    <property type="entry name" value="Transcriptional_repressor_C"/>
</dbReference>
<evidence type="ECO:0000313" key="6">
    <source>
        <dbReference type="Proteomes" id="UP000051497"/>
    </source>
</evidence>
<gene>
    <name evidence="2 4" type="primary">birA</name>
    <name evidence="5" type="ORF">HT99x_002305</name>
    <name evidence="4" type="ORF">HT99x_03099</name>
</gene>
<comment type="catalytic activity">
    <reaction evidence="2">
        <text>biotin + L-lysyl-[protein] + ATP = N(6)-biotinyl-L-lysyl-[protein] + AMP + diphosphate + H(+)</text>
        <dbReference type="Rhea" id="RHEA:11756"/>
        <dbReference type="Rhea" id="RHEA-COMP:9752"/>
        <dbReference type="Rhea" id="RHEA-COMP:10505"/>
        <dbReference type="ChEBI" id="CHEBI:15378"/>
        <dbReference type="ChEBI" id="CHEBI:29969"/>
        <dbReference type="ChEBI" id="CHEBI:30616"/>
        <dbReference type="ChEBI" id="CHEBI:33019"/>
        <dbReference type="ChEBI" id="CHEBI:57586"/>
        <dbReference type="ChEBI" id="CHEBI:83144"/>
        <dbReference type="ChEBI" id="CHEBI:456215"/>
        <dbReference type="EC" id="6.3.4.15"/>
    </reaction>
</comment>
<keyword evidence="1 2" id="KW-0436">Ligase</keyword>
<keyword evidence="2" id="KW-0238">DNA-binding</keyword>
<keyword evidence="2" id="KW-0804">Transcription</keyword>
<dbReference type="Proteomes" id="UP000051497">
    <property type="component" value="Unassembled WGS sequence"/>
</dbReference>
<reference evidence="5" key="2">
    <citation type="journal article" date="2016" name="Genome Announc.">
        <title>Draft Genome Sequences of Two Novel Amoeba-Resistant Intranuclear Bacteria, 'Candidatus Berkiella cookevillensis' and 'Candidatus Berkiella aquae'.</title>
        <authorList>
            <person name="Mehari Y.T."/>
            <person name="Arivett B.A."/>
            <person name="Farone A.L."/>
            <person name="Gunderson J.H."/>
            <person name="Farone M.B."/>
        </authorList>
    </citation>
    <scope>NUCLEOTIDE SEQUENCE</scope>
    <source>
        <strain evidence="5">HT99</strain>
    </source>
</reference>
<dbReference type="EC" id="6.3.4.15" evidence="2"/>
<comment type="similarity">
    <text evidence="2">Belongs to the biotin--protein ligase family.</text>
</comment>
<dbReference type="NCBIfam" id="NF008847">
    <property type="entry name" value="PRK11886.1-2"/>
    <property type="match status" value="1"/>
</dbReference>
<dbReference type="PATRIC" id="fig|1590043.3.peg.3150"/>
<organism evidence="4">
    <name type="scientific">Candidatus Berkiella aquae</name>
    <dbReference type="NCBI Taxonomy" id="295108"/>
    <lineage>
        <taxon>Bacteria</taxon>
        <taxon>Pseudomonadati</taxon>
        <taxon>Pseudomonadota</taxon>
        <taxon>Gammaproteobacteria</taxon>
        <taxon>Candidatus Berkiellales</taxon>
        <taxon>Candidatus Berkiellaceae</taxon>
        <taxon>Candidatus Berkiella</taxon>
    </lineage>
</organism>
<reference evidence="5" key="3">
    <citation type="submission" date="2021-06" db="EMBL/GenBank/DDBJ databases">
        <title>Genomic Description and Analysis of Intracellular Bacteria, Candidatus Berkiella cookevillensis and Candidatus Berkiella aquae.</title>
        <authorList>
            <person name="Kidane D.T."/>
            <person name="Mehari Y.T."/>
            <person name="Rice F.C."/>
            <person name="Arivett B.A."/>
            <person name="Farone A.L."/>
            <person name="Berk S.G."/>
            <person name="Farone M.B."/>
        </authorList>
    </citation>
    <scope>NUCLEOTIDE SEQUENCE</scope>
    <source>
        <strain evidence="5">HT99</strain>
    </source>
</reference>
<dbReference type="GO" id="GO:0005737">
    <property type="term" value="C:cytoplasm"/>
    <property type="evidence" value="ECO:0007669"/>
    <property type="project" value="TreeGrafter"/>
</dbReference>
<dbReference type="SUPFAM" id="SSF55681">
    <property type="entry name" value="Class II aaRS and biotin synthetases"/>
    <property type="match status" value="1"/>
</dbReference>
<evidence type="ECO:0000256" key="2">
    <source>
        <dbReference type="HAMAP-Rule" id="MF_00978"/>
    </source>
</evidence>
<dbReference type="OrthoDB" id="9807064at2"/>
<proteinExistence type="inferred from homology"/>
<sequence>MQVAYDVLRLLIDGKFHSGTSLANELKVSRSSIWKGIHFLRQLEVNIQAVSGRGYRWCQPFELLNQQAIQAGLSLAAKQAYNRIDVVNVLSSTNDYLIQRLPHGLPNGTVCVAEAQTAGRGRMGKTWRSPFGANVYLSFYWRFPNRLHELSGLSLVLGLAIIEALKAIAPLPEGIGIKWPNDVWYHQAKLCGILIESCNQQTQQQSASTDVVVGIGMNLNMPEQMKLESTWTDLKQVLGYIPGRNDLIAALLNSITEYIALFQLYGFAHFTSKWREYDLLLEQSVQLSTAYAQQCGIAQGVNERGELLVKIGESLKAIRYGDVSVKPNKH</sequence>
<dbReference type="Gene3D" id="2.30.30.100">
    <property type="match status" value="1"/>
</dbReference>
<dbReference type="HAMAP" id="MF_00978">
    <property type="entry name" value="Bifunct_BirA"/>
    <property type="match status" value="1"/>
</dbReference>
<dbReference type="CDD" id="cd16442">
    <property type="entry name" value="BPL"/>
    <property type="match status" value="1"/>
</dbReference>
<feature type="binding site" evidence="2">
    <location>
        <begin position="92"/>
        <end position="94"/>
    </location>
    <ligand>
        <name>biotin</name>
        <dbReference type="ChEBI" id="CHEBI:57586"/>
    </ligand>
</feature>
<dbReference type="InterPro" id="IPR004143">
    <property type="entry name" value="BPL_LPL_catalytic"/>
</dbReference>
<dbReference type="SUPFAM" id="SSF46785">
    <property type="entry name" value="Winged helix' DNA-binding domain"/>
    <property type="match status" value="1"/>
</dbReference>
<evidence type="ECO:0000259" key="3">
    <source>
        <dbReference type="PROSITE" id="PS51733"/>
    </source>
</evidence>
<keyword evidence="6" id="KW-1185">Reference proteome</keyword>
<dbReference type="Pfam" id="PF03099">
    <property type="entry name" value="BPL_LplA_LipB"/>
    <property type="match status" value="1"/>
</dbReference>
<dbReference type="InterPro" id="IPR013196">
    <property type="entry name" value="HTH_11"/>
</dbReference>
<feature type="domain" description="BPL/LPL catalytic" evidence="3">
    <location>
        <begin position="67"/>
        <end position="263"/>
    </location>
</feature>
<dbReference type="NCBIfam" id="TIGR00121">
    <property type="entry name" value="birA_ligase"/>
    <property type="match status" value="1"/>
</dbReference>